<sequence length="312" mass="34136">MFPAIPMLTAPTASGKTALSLEVAALAGQAGRTVEIVSADAFLVYRGLDIGTAKPTQNERAAVPHHLIDVVDVDDGYDVARYVRDAETAVAGILERGNLPLVVGGTGFYLSALLRGLPLTPPSNPQQRGQIEAELQERGLDALLSDIHAHSPAEVQRMERNPRRVVRALEVFRQTGRWPGEFGQTAPAFRYSVLAFALPEAEVLPRIAARTAQMFAQGWVQEASWLAERISPETLPRPTVWQALGYAQALAVARGTLPEDVAYAQVEAATRQYVRRQLTWIRRQLGAEVQSPQQAAQTLTRLLAIYPPHQQL</sequence>
<feature type="binding site" evidence="10">
    <location>
        <begin position="12"/>
        <end position="17"/>
    </location>
    <ligand>
        <name>substrate</name>
    </ligand>
</feature>
<gene>
    <name evidence="10 14" type="primary">miaA</name>
    <name evidence="14" type="ORF">GCM10008957_04600</name>
</gene>
<evidence type="ECO:0000256" key="10">
    <source>
        <dbReference type="HAMAP-Rule" id="MF_00185"/>
    </source>
</evidence>
<feature type="binding site" evidence="10">
    <location>
        <begin position="10"/>
        <end position="17"/>
    </location>
    <ligand>
        <name>ATP</name>
        <dbReference type="ChEBI" id="CHEBI:30616"/>
    </ligand>
</feature>
<dbReference type="NCBIfam" id="TIGR00174">
    <property type="entry name" value="miaA"/>
    <property type="match status" value="1"/>
</dbReference>
<keyword evidence="6 10" id="KW-0547">Nucleotide-binding</keyword>
<evidence type="ECO:0000256" key="5">
    <source>
        <dbReference type="ARBA" id="ARBA00022694"/>
    </source>
</evidence>
<keyword evidence="15" id="KW-1185">Reference proteome</keyword>
<dbReference type="EMBL" id="BMQL01000001">
    <property type="protein sequence ID" value="GGQ95316.1"/>
    <property type="molecule type" value="Genomic_DNA"/>
</dbReference>
<organism evidence="14 15">
    <name type="scientific">Deinococcus ruber</name>
    <dbReference type="NCBI Taxonomy" id="1848197"/>
    <lineage>
        <taxon>Bacteria</taxon>
        <taxon>Thermotogati</taxon>
        <taxon>Deinococcota</taxon>
        <taxon>Deinococci</taxon>
        <taxon>Deinococcales</taxon>
        <taxon>Deinococcaceae</taxon>
        <taxon>Deinococcus</taxon>
    </lineage>
</organism>
<dbReference type="HAMAP" id="MF_00185">
    <property type="entry name" value="IPP_trans"/>
    <property type="match status" value="1"/>
</dbReference>
<evidence type="ECO:0000256" key="7">
    <source>
        <dbReference type="ARBA" id="ARBA00022840"/>
    </source>
</evidence>
<reference evidence="14" key="2">
    <citation type="submission" date="2020-09" db="EMBL/GenBank/DDBJ databases">
        <authorList>
            <person name="Sun Q."/>
            <person name="Ohkuma M."/>
        </authorList>
    </citation>
    <scope>NUCLEOTIDE SEQUENCE</scope>
    <source>
        <strain evidence="14">JCM 31311</strain>
    </source>
</reference>
<dbReference type="Proteomes" id="UP000603865">
    <property type="component" value="Unassembled WGS sequence"/>
</dbReference>
<keyword evidence="7 10" id="KW-0067">ATP-binding</keyword>
<evidence type="ECO:0000256" key="3">
    <source>
        <dbReference type="ARBA" id="ARBA00005842"/>
    </source>
</evidence>
<evidence type="ECO:0000256" key="13">
    <source>
        <dbReference type="RuleBase" id="RU003785"/>
    </source>
</evidence>
<feature type="site" description="Interaction with substrate tRNA" evidence="10">
    <location>
        <position position="128"/>
    </location>
</feature>
<comment type="caution">
    <text evidence="10">Lacks conserved residue(s) required for the propagation of feature annotation.</text>
</comment>
<name>A0A918BW75_9DEIO</name>
<evidence type="ECO:0000256" key="9">
    <source>
        <dbReference type="ARBA" id="ARBA00049563"/>
    </source>
</evidence>
<comment type="caution">
    <text evidence="14">The sequence shown here is derived from an EMBL/GenBank/DDBJ whole genome shotgun (WGS) entry which is preliminary data.</text>
</comment>
<evidence type="ECO:0000256" key="8">
    <source>
        <dbReference type="ARBA" id="ARBA00022842"/>
    </source>
</evidence>
<dbReference type="PANTHER" id="PTHR11088">
    <property type="entry name" value="TRNA DIMETHYLALLYLTRANSFERASE"/>
    <property type="match status" value="1"/>
</dbReference>
<evidence type="ECO:0000313" key="14">
    <source>
        <dbReference type="EMBL" id="GGQ95316.1"/>
    </source>
</evidence>
<evidence type="ECO:0000256" key="11">
    <source>
        <dbReference type="RuleBase" id="RU003783"/>
    </source>
</evidence>
<comment type="function">
    <text evidence="2 10 12">Catalyzes the transfer of a dimethylallyl group onto the adenine at position 37 in tRNAs that read codons beginning with uridine, leading to the formation of N6-(dimethylallyl)adenosine (i(6)A).</text>
</comment>
<dbReference type="GO" id="GO:0005524">
    <property type="term" value="F:ATP binding"/>
    <property type="evidence" value="ECO:0007669"/>
    <property type="project" value="UniProtKB-UniRule"/>
</dbReference>
<dbReference type="InterPro" id="IPR027417">
    <property type="entry name" value="P-loop_NTPase"/>
</dbReference>
<feature type="site" description="Interaction with substrate tRNA" evidence="10">
    <location>
        <position position="106"/>
    </location>
</feature>
<evidence type="ECO:0000256" key="1">
    <source>
        <dbReference type="ARBA" id="ARBA00001946"/>
    </source>
</evidence>
<dbReference type="InterPro" id="IPR018022">
    <property type="entry name" value="IPT"/>
</dbReference>
<comment type="cofactor">
    <cofactor evidence="1 10">
        <name>Mg(2+)</name>
        <dbReference type="ChEBI" id="CHEBI:18420"/>
    </cofactor>
</comment>
<accession>A0A918BW75</accession>
<comment type="catalytic activity">
    <reaction evidence="9 10 11">
        <text>adenosine(37) in tRNA + dimethylallyl diphosphate = N(6)-dimethylallyladenosine(37) in tRNA + diphosphate</text>
        <dbReference type="Rhea" id="RHEA:26482"/>
        <dbReference type="Rhea" id="RHEA-COMP:10162"/>
        <dbReference type="Rhea" id="RHEA-COMP:10375"/>
        <dbReference type="ChEBI" id="CHEBI:33019"/>
        <dbReference type="ChEBI" id="CHEBI:57623"/>
        <dbReference type="ChEBI" id="CHEBI:74411"/>
        <dbReference type="ChEBI" id="CHEBI:74415"/>
        <dbReference type="EC" id="2.5.1.75"/>
    </reaction>
</comment>
<protein>
    <recommendedName>
        <fullName evidence="10">tRNA dimethylallyltransferase</fullName>
        <ecNumber evidence="10">2.5.1.75</ecNumber>
    </recommendedName>
    <alternativeName>
        <fullName evidence="10">Dimethylallyl diphosphate:tRNA dimethylallyltransferase</fullName>
        <shortName evidence="10">DMAPP:tRNA dimethylallyltransferase</shortName>
        <shortName evidence="10">DMATase</shortName>
    </alternativeName>
    <alternativeName>
        <fullName evidence="10">Isopentenyl-diphosphate:tRNA isopentenyltransferase</fullName>
        <shortName evidence="10">IPP transferase</shortName>
        <shortName evidence="10">IPPT</shortName>
        <shortName evidence="10">IPTase</shortName>
    </alternativeName>
</protein>
<dbReference type="PANTHER" id="PTHR11088:SF60">
    <property type="entry name" value="TRNA DIMETHYLALLYLTRANSFERASE"/>
    <property type="match status" value="1"/>
</dbReference>
<dbReference type="GO" id="GO:0052381">
    <property type="term" value="F:tRNA dimethylallyltransferase activity"/>
    <property type="evidence" value="ECO:0007669"/>
    <property type="project" value="UniProtKB-UniRule"/>
</dbReference>
<proteinExistence type="inferred from homology"/>
<dbReference type="Pfam" id="PF01715">
    <property type="entry name" value="IPPT"/>
    <property type="match status" value="1"/>
</dbReference>
<keyword evidence="8 10" id="KW-0460">Magnesium</keyword>
<evidence type="ECO:0000256" key="4">
    <source>
        <dbReference type="ARBA" id="ARBA00022679"/>
    </source>
</evidence>
<evidence type="ECO:0000256" key="12">
    <source>
        <dbReference type="RuleBase" id="RU003784"/>
    </source>
</evidence>
<comment type="subunit">
    <text evidence="10">Monomer.</text>
</comment>
<dbReference type="Gene3D" id="1.10.20.140">
    <property type="match status" value="1"/>
</dbReference>
<evidence type="ECO:0000256" key="2">
    <source>
        <dbReference type="ARBA" id="ARBA00003213"/>
    </source>
</evidence>
<dbReference type="SUPFAM" id="SSF52540">
    <property type="entry name" value="P-loop containing nucleoside triphosphate hydrolases"/>
    <property type="match status" value="1"/>
</dbReference>
<dbReference type="EC" id="2.5.1.75" evidence="10"/>
<keyword evidence="4 10" id="KW-0808">Transferase</keyword>
<keyword evidence="5 10" id="KW-0819">tRNA processing</keyword>
<reference evidence="14" key="1">
    <citation type="journal article" date="2014" name="Int. J. Syst. Evol. Microbiol.">
        <title>Complete genome sequence of Corynebacterium casei LMG S-19264T (=DSM 44701T), isolated from a smear-ripened cheese.</title>
        <authorList>
            <consortium name="US DOE Joint Genome Institute (JGI-PGF)"/>
            <person name="Walter F."/>
            <person name="Albersmeier A."/>
            <person name="Kalinowski J."/>
            <person name="Ruckert C."/>
        </authorList>
    </citation>
    <scope>NUCLEOTIDE SEQUENCE</scope>
    <source>
        <strain evidence="14">JCM 31311</strain>
    </source>
</reference>
<dbReference type="InterPro" id="IPR039657">
    <property type="entry name" value="Dimethylallyltransferase"/>
</dbReference>
<comment type="similarity">
    <text evidence="3 10 13">Belongs to the IPP transferase family.</text>
</comment>
<evidence type="ECO:0000313" key="15">
    <source>
        <dbReference type="Proteomes" id="UP000603865"/>
    </source>
</evidence>
<dbReference type="AlphaFoldDB" id="A0A918BW75"/>
<dbReference type="GO" id="GO:0006400">
    <property type="term" value="P:tRNA modification"/>
    <property type="evidence" value="ECO:0007669"/>
    <property type="project" value="TreeGrafter"/>
</dbReference>
<evidence type="ECO:0000256" key="6">
    <source>
        <dbReference type="ARBA" id="ARBA00022741"/>
    </source>
</evidence>
<dbReference type="Gene3D" id="3.40.50.300">
    <property type="entry name" value="P-loop containing nucleotide triphosphate hydrolases"/>
    <property type="match status" value="1"/>
</dbReference>